<gene>
    <name evidence="3" type="ORF">APLA_LOCUS12142</name>
    <name evidence="2" type="ORF">APLA_LOCUS1646</name>
</gene>
<dbReference type="SUPFAM" id="SSF56672">
    <property type="entry name" value="DNA/RNA polymerases"/>
    <property type="match status" value="1"/>
</dbReference>
<dbReference type="PANTHER" id="PTHR19446">
    <property type="entry name" value="REVERSE TRANSCRIPTASES"/>
    <property type="match status" value="1"/>
</dbReference>
<dbReference type="Proteomes" id="UP000494106">
    <property type="component" value="Unassembled WGS sequence"/>
</dbReference>
<evidence type="ECO:0000313" key="5">
    <source>
        <dbReference type="Proteomes" id="UP000494256"/>
    </source>
</evidence>
<dbReference type="Pfam" id="PF00078">
    <property type="entry name" value="RVT_1"/>
    <property type="match status" value="1"/>
</dbReference>
<reference evidence="4 5" key="1">
    <citation type="submission" date="2020-04" db="EMBL/GenBank/DDBJ databases">
        <authorList>
            <person name="Wallbank WR R."/>
            <person name="Pardo Diaz C."/>
            <person name="Kozak K."/>
            <person name="Martin S."/>
            <person name="Jiggins C."/>
            <person name="Moest M."/>
            <person name="Warren A I."/>
            <person name="Byers J.R.P. K."/>
            <person name="Montejo-Kovacevich G."/>
            <person name="Yen C E."/>
        </authorList>
    </citation>
    <scope>NUCLEOTIDE SEQUENCE [LARGE SCALE GENOMIC DNA]</scope>
</reference>
<sequence>MLRYQQILGLSEVRRNGFSKLRTPKGWTFLYSGKESEEDTLEYGVGLLLSDAAKKSLLDRKLNSTPKRKPLKSKDRQLIATSDHQLRCGREHFEEVFRSTTPIAPDTPQHTSLPSRLLDIKVDPPTHDAVAKAIPSLKIGKAPGLDLVTAEILNADLSSAVKVLAPLIKRIWTKEELPYDWNKGLLITMPKKGDLSQCSNWRGITLLSVPSKVFCKIILDRLSVVVEPLLRKEQAGFRPNRSCIDQINTLRIILEQASEWQREVNLTFVDFEKAFDTRK</sequence>
<evidence type="ECO:0000313" key="2">
    <source>
        <dbReference type="EMBL" id="CAB3223438.1"/>
    </source>
</evidence>
<dbReference type="Proteomes" id="UP000494256">
    <property type="component" value="Unassembled WGS sequence"/>
</dbReference>
<protein>
    <recommendedName>
        <fullName evidence="1">Reverse transcriptase domain-containing protein</fullName>
    </recommendedName>
</protein>
<keyword evidence="4" id="KW-1185">Reference proteome</keyword>
<dbReference type="OrthoDB" id="412793at2759"/>
<accession>A0A8S0YU77</accession>
<evidence type="ECO:0000313" key="4">
    <source>
        <dbReference type="Proteomes" id="UP000494106"/>
    </source>
</evidence>
<evidence type="ECO:0000259" key="1">
    <source>
        <dbReference type="Pfam" id="PF00078"/>
    </source>
</evidence>
<dbReference type="GO" id="GO:0071897">
    <property type="term" value="P:DNA biosynthetic process"/>
    <property type="evidence" value="ECO:0007669"/>
    <property type="project" value="UniProtKB-ARBA"/>
</dbReference>
<name>A0A8S0YU77_ARCPL</name>
<dbReference type="InterPro" id="IPR000477">
    <property type="entry name" value="RT_dom"/>
</dbReference>
<organism evidence="2 4">
    <name type="scientific">Arctia plantaginis</name>
    <name type="common">Wood tiger moth</name>
    <name type="synonym">Phalaena plantaginis</name>
    <dbReference type="NCBI Taxonomy" id="874455"/>
    <lineage>
        <taxon>Eukaryota</taxon>
        <taxon>Metazoa</taxon>
        <taxon>Ecdysozoa</taxon>
        <taxon>Arthropoda</taxon>
        <taxon>Hexapoda</taxon>
        <taxon>Insecta</taxon>
        <taxon>Pterygota</taxon>
        <taxon>Neoptera</taxon>
        <taxon>Endopterygota</taxon>
        <taxon>Lepidoptera</taxon>
        <taxon>Glossata</taxon>
        <taxon>Ditrysia</taxon>
        <taxon>Noctuoidea</taxon>
        <taxon>Erebidae</taxon>
        <taxon>Arctiinae</taxon>
        <taxon>Arctia</taxon>
    </lineage>
</organism>
<dbReference type="CDD" id="cd01650">
    <property type="entry name" value="RT_nLTR_like"/>
    <property type="match status" value="1"/>
</dbReference>
<dbReference type="InterPro" id="IPR043502">
    <property type="entry name" value="DNA/RNA_pol_sf"/>
</dbReference>
<dbReference type="EMBL" id="CADEBD010000337">
    <property type="protein sequence ID" value="CAB3247842.1"/>
    <property type="molecule type" value="Genomic_DNA"/>
</dbReference>
<proteinExistence type="predicted"/>
<feature type="domain" description="Reverse transcriptase" evidence="1">
    <location>
        <begin position="190"/>
        <end position="277"/>
    </location>
</feature>
<evidence type="ECO:0000313" key="3">
    <source>
        <dbReference type="EMBL" id="CAB3247842.1"/>
    </source>
</evidence>
<dbReference type="AlphaFoldDB" id="A0A8S0YU77"/>
<comment type="caution">
    <text evidence="2">The sequence shown here is derived from an EMBL/GenBank/DDBJ whole genome shotgun (WGS) entry which is preliminary data.</text>
</comment>
<dbReference type="EMBL" id="CADEBC010000135">
    <property type="protein sequence ID" value="CAB3223438.1"/>
    <property type="molecule type" value="Genomic_DNA"/>
</dbReference>